<name>A0AAV4UCM3_CAEEX</name>
<feature type="region of interest" description="Disordered" evidence="1">
    <location>
        <begin position="46"/>
        <end position="131"/>
    </location>
</feature>
<feature type="compositionally biased region" description="Polar residues" evidence="1">
    <location>
        <begin position="90"/>
        <end position="117"/>
    </location>
</feature>
<dbReference type="AlphaFoldDB" id="A0AAV4UCM3"/>
<protein>
    <submittedName>
        <fullName evidence="2">Uncharacterized protein</fullName>
    </submittedName>
</protein>
<comment type="caution">
    <text evidence="2">The sequence shown here is derived from an EMBL/GenBank/DDBJ whole genome shotgun (WGS) entry which is preliminary data.</text>
</comment>
<proteinExistence type="predicted"/>
<dbReference type="Proteomes" id="UP001054945">
    <property type="component" value="Unassembled WGS sequence"/>
</dbReference>
<keyword evidence="3" id="KW-1185">Reference proteome</keyword>
<evidence type="ECO:0000313" key="3">
    <source>
        <dbReference type="Proteomes" id="UP001054945"/>
    </source>
</evidence>
<gene>
    <name evidence="2" type="ORF">CEXT_16031</name>
</gene>
<dbReference type="EMBL" id="BPLR01012651">
    <property type="protein sequence ID" value="GIY55555.1"/>
    <property type="molecule type" value="Genomic_DNA"/>
</dbReference>
<feature type="compositionally biased region" description="Basic and acidic residues" evidence="1">
    <location>
        <begin position="46"/>
        <end position="58"/>
    </location>
</feature>
<feature type="compositionally biased region" description="Basic and acidic residues" evidence="1">
    <location>
        <begin position="67"/>
        <end position="89"/>
    </location>
</feature>
<organism evidence="2 3">
    <name type="scientific">Caerostris extrusa</name>
    <name type="common">Bark spider</name>
    <name type="synonym">Caerostris bankana</name>
    <dbReference type="NCBI Taxonomy" id="172846"/>
    <lineage>
        <taxon>Eukaryota</taxon>
        <taxon>Metazoa</taxon>
        <taxon>Ecdysozoa</taxon>
        <taxon>Arthropoda</taxon>
        <taxon>Chelicerata</taxon>
        <taxon>Arachnida</taxon>
        <taxon>Araneae</taxon>
        <taxon>Araneomorphae</taxon>
        <taxon>Entelegynae</taxon>
        <taxon>Araneoidea</taxon>
        <taxon>Araneidae</taxon>
        <taxon>Caerostris</taxon>
    </lineage>
</organism>
<evidence type="ECO:0000313" key="2">
    <source>
        <dbReference type="EMBL" id="GIY55555.1"/>
    </source>
</evidence>
<evidence type="ECO:0000256" key="1">
    <source>
        <dbReference type="SAM" id="MobiDB-lite"/>
    </source>
</evidence>
<reference evidence="2 3" key="1">
    <citation type="submission" date="2021-06" db="EMBL/GenBank/DDBJ databases">
        <title>Caerostris extrusa draft genome.</title>
        <authorList>
            <person name="Kono N."/>
            <person name="Arakawa K."/>
        </authorList>
    </citation>
    <scope>NUCLEOTIDE SEQUENCE [LARGE SCALE GENOMIC DNA]</scope>
</reference>
<sequence length="154" mass="17271">MMSSNLNDGLINENNQWNSNYPNSNQMGGLFEDRVKMEVNEGKLDEYSSKLNHNEVKTENSLVDTNSDDKDKMEDFIKSEGLESDDNSRSNETNASAGGNSDLNEDSSNGGSECNNGEDSKENEDSDSKKVVERHLKIFAKKEEKEISYAWKEG</sequence>
<accession>A0AAV4UCM3</accession>